<dbReference type="InterPro" id="IPR005509">
    <property type="entry name" value="AfsA_hotdog_dom"/>
</dbReference>
<reference evidence="3 4" key="1">
    <citation type="journal article" date="2019" name="Int. J. Syst. Evol. Microbiol.">
        <title>The Global Catalogue of Microorganisms (GCM) 10K type strain sequencing project: providing services to taxonomists for standard genome sequencing and annotation.</title>
        <authorList>
            <consortium name="The Broad Institute Genomics Platform"/>
            <consortium name="The Broad Institute Genome Sequencing Center for Infectious Disease"/>
            <person name="Wu L."/>
            <person name="Ma J."/>
        </authorList>
    </citation>
    <scope>NUCLEOTIDE SEQUENCE [LARGE SCALE GENOMIC DNA]</scope>
    <source>
        <strain evidence="3 4">JCM 16374</strain>
    </source>
</reference>
<feature type="compositionally biased region" description="Basic and acidic residues" evidence="1">
    <location>
        <begin position="10"/>
        <end position="26"/>
    </location>
</feature>
<feature type="domain" description="A-factor biosynthesis hotdog" evidence="2">
    <location>
        <begin position="38"/>
        <end position="173"/>
    </location>
</feature>
<name>A0ABN3SMR1_9ACTN</name>
<protein>
    <submittedName>
        <fullName evidence="3">ScbA/BarX family gamma-butyrolactone biosynthesis protein</fullName>
    </submittedName>
</protein>
<evidence type="ECO:0000256" key="1">
    <source>
        <dbReference type="SAM" id="MobiDB-lite"/>
    </source>
</evidence>
<dbReference type="InterPro" id="IPR047757">
    <property type="entry name" value="AfsA-like"/>
</dbReference>
<gene>
    <name evidence="3" type="ORF">GCM10009864_62250</name>
</gene>
<feature type="domain" description="A-factor biosynthesis hotdog" evidence="2">
    <location>
        <begin position="208"/>
        <end position="324"/>
    </location>
</feature>
<organism evidence="3 4">
    <name type="scientific">Streptomyces lunalinharesii</name>
    <dbReference type="NCBI Taxonomy" id="333384"/>
    <lineage>
        <taxon>Bacteria</taxon>
        <taxon>Bacillati</taxon>
        <taxon>Actinomycetota</taxon>
        <taxon>Actinomycetes</taxon>
        <taxon>Kitasatosporales</taxon>
        <taxon>Streptomycetaceae</taxon>
        <taxon>Streptomyces</taxon>
    </lineage>
</organism>
<dbReference type="EMBL" id="BAAARK010000027">
    <property type="protein sequence ID" value="GAA2681278.1"/>
    <property type="molecule type" value="Genomic_DNA"/>
</dbReference>
<dbReference type="NCBIfam" id="NF041195">
    <property type="entry name" value="ScbA_BarX_GamBu"/>
    <property type="match status" value="1"/>
</dbReference>
<feature type="region of interest" description="Disordered" evidence="1">
    <location>
        <begin position="1"/>
        <end position="27"/>
    </location>
</feature>
<comment type="caution">
    <text evidence="3">The sequence shown here is derived from an EMBL/GenBank/DDBJ whole genome shotgun (WGS) entry which is preliminary data.</text>
</comment>
<evidence type="ECO:0000259" key="2">
    <source>
        <dbReference type="Pfam" id="PF03756"/>
    </source>
</evidence>
<accession>A0ABN3SMR1</accession>
<sequence>MASAILSPSARERSDDLPGRWADGNRPRALTTTVPREYVHRAAVSEVFLTNWRQEGPGGWLVTAQWPRAHSFYGPAGGLHDPLLLIETVRQTGILLSHVAHGVPLDHPIIWQKVSYVLRPQALRATHTPADVALHVTDQEVVRRRKQLAGVRQEFRIVRDGAELARASLDYTCHSPAVYRRLRGEYGDLLRANARRLPPSEPVAPPVVGRDRAADVVLSPTGRADLADCWRLRVDTAHPVLFDHPVDHVPGMLMVEAARQAARAVAPHWSLPVALDCSFARYAELDAPCWVAARAAAAGADGRREVAVRVEQHGRPVVDARVTGLPLPEGLPDPC</sequence>
<dbReference type="RefSeq" id="WP_344582160.1">
    <property type="nucleotide sequence ID" value="NZ_BAAARK010000027.1"/>
</dbReference>
<dbReference type="Pfam" id="PF03756">
    <property type="entry name" value="AfsA"/>
    <property type="match status" value="2"/>
</dbReference>
<proteinExistence type="predicted"/>
<keyword evidence="4" id="KW-1185">Reference proteome</keyword>
<evidence type="ECO:0000313" key="3">
    <source>
        <dbReference type="EMBL" id="GAA2681278.1"/>
    </source>
</evidence>
<evidence type="ECO:0000313" key="4">
    <source>
        <dbReference type="Proteomes" id="UP001500994"/>
    </source>
</evidence>
<dbReference type="Proteomes" id="UP001500994">
    <property type="component" value="Unassembled WGS sequence"/>
</dbReference>